<evidence type="ECO:0000313" key="2">
    <source>
        <dbReference type="EMBL" id="MBC6995562.1"/>
    </source>
</evidence>
<sequence>MSNKFLLLLSFALLLVVTACVEDEDPIIENEEELITSVTLTLFPNGPQETVTFGFSDPDGDGGAAPSFSTTGTLQANASYRGMVSFGSPEGSIDAEILAEGEEHQIFYQVSSGLDMTVTYNDVDAQNQPLGLNVNVTTGVAGTGSLTVTLLHEPNKAAGATIGNPAPAGGSTDAEVTFPVSIQ</sequence>
<dbReference type="PROSITE" id="PS51257">
    <property type="entry name" value="PROKAR_LIPOPROTEIN"/>
    <property type="match status" value="1"/>
</dbReference>
<feature type="chain" id="PRO_5038031391" evidence="1">
    <location>
        <begin position="22"/>
        <end position="183"/>
    </location>
</feature>
<dbReference type="RefSeq" id="WP_187467594.1">
    <property type="nucleotide sequence ID" value="NZ_JACSIT010000139.1"/>
</dbReference>
<gene>
    <name evidence="2" type="ORF">H9S92_15440</name>
</gene>
<dbReference type="Proteomes" id="UP000650081">
    <property type="component" value="Unassembled WGS sequence"/>
</dbReference>
<name>A0A923TE58_9BACT</name>
<comment type="caution">
    <text evidence="2">The sequence shown here is derived from an EMBL/GenBank/DDBJ whole genome shotgun (WGS) entry which is preliminary data.</text>
</comment>
<protein>
    <submittedName>
        <fullName evidence="2">Type 1 periplasmic binding fold superfamily protein</fullName>
    </submittedName>
</protein>
<evidence type="ECO:0000313" key="3">
    <source>
        <dbReference type="Proteomes" id="UP000650081"/>
    </source>
</evidence>
<keyword evidence="3" id="KW-1185">Reference proteome</keyword>
<keyword evidence="1" id="KW-0732">Signal</keyword>
<feature type="signal peptide" evidence="1">
    <location>
        <begin position="1"/>
        <end position="21"/>
    </location>
</feature>
<proteinExistence type="predicted"/>
<reference evidence="2" key="1">
    <citation type="submission" date="2020-08" db="EMBL/GenBank/DDBJ databases">
        <title>Lewinella bacteria from marine environments.</title>
        <authorList>
            <person name="Zhong Y."/>
        </authorList>
    </citation>
    <scope>NUCLEOTIDE SEQUENCE</scope>
    <source>
        <strain evidence="2">KCTC 42187</strain>
    </source>
</reference>
<evidence type="ECO:0000256" key="1">
    <source>
        <dbReference type="SAM" id="SignalP"/>
    </source>
</evidence>
<dbReference type="AlphaFoldDB" id="A0A923TE58"/>
<organism evidence="2 3">
    <name type="scientific">Neolewinella lacunae</name>
    <dbReference type="NCBI Taxonomy" id="1517758"/>
    <lineage>
        <taxon>Bacteria</taxon>
        <taxon>Pseudomonadati</taxon>
        <taxon>Bacteroidota</taxon>
        <taxon>Saprospiria</taxon>
        <taxon>Saprospirales</taxon>
        <taxon>Lewinellaceae</taxon>
        <taxon>Neolewinella</taxon>
    </lineage>
</organism>
<dbReference type="EMBL" id="JACSIT010000139">
    <property type="protein sequence ID" value="MBC6995562.1"/>
    <property type="molecule type" value="Genomic_DNA"/>
</dbReference>
<accession>A0A923TE58</accession>